<evidence type="ECO:0000313" key="2">
    <source>
        <dbReference type="Proteomes" id="UP000094444"/>
    </source>
</evidence>
<evidence type="ECO:0000313" key="1">
    <source>
        <dbReference type="EMBL" id="POS74258.1"/>
    </source>
</evidence>
<keyword evidence="2" id="KW-1185">Reference proteome</keyword>
<dbReference type="Proteomes" id="UP000094444">
    <property type="component" value="Unassembled WGS sequence"/>
</dbReference>
<protein>
    <submittedName>
        <fullName evidence="1">Uncharacterized protein</fullName>
    </submittedName>
</protein>
<name>A0A2P5HVH2_DIAHE</name>
<organism evidence="1 2">
    <name type="scientific">Diaporthe helianthi</name>
    <dbReference type="NCBI Taxonomy" id="158607"/>
    <lineage>
        <taxon>Eukaryota</taxon>
        <taxon>Fungi</taxon>
        <taxon>Dikarya</taxon>
        <taxon>Ascomycota</taxon>
        <taxon>Pezizomycotina</taxon>
        <taxon>Sordariomycetes</taxon>
        <taxon>Sordariomycetidae</taxon>
        <taxon>Diaporthales</taxon>
        <taxon>Diaporthaceae</taxon>
        <taxon>Diaporthe</taxon>
    </lineage>
</organism>
<proteinExistence type="predicted"/>
<dbReference type="InParanoid" id="A0A2P5HVH2"/>
<reference evidence="1" key="1">
    <citation type="submission" date="2017-09" db="EMBL/GenBank/DDBJ databases">
        <title>Polyketide synthases of a Diaporthe helianthi virulent isolate.</title>
        <authorList>
            <person name="Baroncelli R."/>
        </authorList>
    </citation>
    <scope>NUCLEOTIDE SEQUENCE [LARGE SCALE GENOMIC DNA]</scope>
    <source>
        <strain evidence="1">7/96</strain>
    </source>
</reference>
<dbReference type="STRING" id="158607.A0A2P5HVH2"/>
<gene>
    <name evidence="1" type="ORF">DHEL01_v207354</name>
</gene>
<dbReference type="AlphaFoldDB" id="A0A2P5HVH2"/>
<sequence>MAEALGKAGGKVYCLDGARDEAQARLLTDLSSLLYRQQNFTNTANLDKMTTAIAEENERQDGVIAAAGV</sequence>
<accession>A0A2P5HVH2</accession>
<comment type="caution">
    <text evidence="1">The sequence shown here is derived from an EMBL/GenBank/DDBJ whole genome shotgun (WGS) entry which is preliminary data.</text>
</comment>
<dbReference type="EMBL" id="MAVT02000659">
    <property type="protein sequence ID" value="POS74258.1"/>
    <property type="molecule type" value="Genomic_DNA"/>
</dbReference>